<accession>A0A5J4PLU1</accession>
<name>A0A5J4PLU1_9EUKA</name>
<dbReference type="Proteomes" id="UP000324800">
    <property type="component" value="Unassembled WGS sequence"/>
</dbReference>
<feature type="non-terminal residue" evidence="1">
    <location>
        <position position="99"/>
    </location>
</feature>
<proteinExistence type="predicted"/>
<dbReference type="AlphaFoldDB" id="A0A5J4PLU1"/>
<dbReference type="EMBL" id="SNRW01049753">
    <property type="protein sequence ID" value="KAA6310445.1"/>
    <property type="molecule type" value="Genomic_DNA"/>
</dbReference>
<evidence type="ECO:0000313" key="1">
    <source>
        <dbReference type="EMBL" id="KAA6310445.1"/>
    </source>
</evidence>
<gene>
    <name evidence="1" type="ORF">EZS28_056312</name>
</gene>
<evidence type="ECO:0000313" key="2">
    <source>
        <dbReference type="Proteomes" id="UP000324800"/>
    </source>
</evidence>
<comment type="caution">
    <text evidence="1">The sequence shown here is derived from an EMBL/GenBank/DDBJ whole genome shotgun (WGS) entry which is preliminary data.</text>
</comment>
<organism evidence="1 2">
    <name type="scientific">Streblomastix strix</name>
    <dbReference type="NCBI Taxonomy" id="222440"/>
    <lineage>
        <taxon>Eukaryota</taxon>
        <taxon>Metamonada</taxon>
        <taxon>Preaxostyla</taxon>
        <taxon>Oxymonadida</taxon>
        <taxon>Streblomastigidae</taxon>
        <taxon>Streblomastix</taxon>
    </lineage>
</organism>
<protein>
    <submittedName>
        <fullName evidence="1">Uncharacterized protein</fullName>
    </submittedName>
</protein>
<reference evidence="1 2" key="1">
    <citation type="submission" date="2019-03" db="EMBL/GenBank/DDBJ databases">
        <title>Single cell metagenomics reveals metabolic interactions within the superorganism composed of flagellate Streblomastix strix and complex community of Bacteroidetes bacteria on its surface.</title>
        <authorList>
            <person name="Treitli S.C."/>
            <person name="Kolisko M."/>
            <person name="Husnik F."/>
            <person name="Keeling P."/>
            <person name="Hampl V."/>
        </authorList>
    </citation>
    <scope>NUCLEOTIDE SEQUENCE [LARGE SCALE GENOMIC DNA]</scope>
    <source>
        <strain evidence="1">ST1C</strain>
    </source>
</reference>
<sequence length="99" mass="12030">MKDKMRQLIKKEFPWQEQRHELQLKHINEKHNRQALEDFHNTPDLNLDQMFKTNEEEIDEIHQKYIYTPFKQAQESNVIILCAAANEDKFNVIMNKALY</sequence>